<comment type="caution">
    <text evidence="1">The sequence shown here is derived from an EMBL/GenBank/DDBJ whole genome shotgun (WGS) entry which is preliminary data.</text>
</comment>
<gene>
    <name evidence="1" type="ORF">E2562_011421</name>
</gene>
<accession>A0A6G1D3X3</accession>
<proteinExistence type="predicted"/>
<sequence length="78" mass="8494">MEAVSPSVEREALWLASHVELALELARPSAGRKVVAGAAGRGARHRCHCTRALHSRVELEVWEGDCGCVERDCDGGRR</sequence>
<organism evidence="1 2">
    <name type="scientific">Oryza meyeriana var. granulata</name>
    <dbReference type="NCBI Taxonomy" id="110450"/>
    <lineage>
        <taxon>Eukaryota</taxon>
        <taxon>Viridiplantae</taxon>
        <taxon>Streptophyta</taxon>
        <taxon>Embryophyta</taxon>
        <taxon>Tracheophyta</taxon>
        <taxon>Spermatophyta</taxon>
        <taxon>Magnoliopsida</taxon>
        <taxon>Liliopsida</taxon>
        <taxon>Poales</taxon>
        <taxon>Poaceae</taxon>
        <taxon>BOP clade</taxon>
        <taxon>Oryzoideae</taxon>
        <taxon>Oryzeae</taxon>
        <taxon>Oryzinae</taxon>
        <taxon>Oryza</taxon>
        <taxon>Oryza meyeriana</taxon>
    </lineage>
</organism>
<dbReference type="AlphaFoldDB" id="A0A6G1D3X3"/>
<evidence type="ECO:0000313" key="2">
    <source>
        <dbReference type="Proteomes" id="UP000479710"/>
    </source>
</evidence>
<keyword evidence="2" id="KW-1185">Reference proteome</keyword>
<evidence type="ECO:0000313" key="1">
    <source>
        <dbReference type="EMBL" id="KAF0906423.1"/>
    </source>
</evidence>
<reference evidence="1 2" key="1">
    <citation type="submission" date="2019-11" db="EMBL/GenBank/DDBJ databases">
        <title>Whole genome sequence of Oryza granulata.</title>
        <authorList>
            <person name="Li W."/>
        </authorList>
    </citation>
    <scope>NUCLEOTIDE SEQUENCE [LARGE SCALE GENOMIC DNA]</scope>
    <source>
        <strain evidence="2">cv. Menghai</strain>
        <tissue evidence="1">Leaf</tissue>
    </source>
</reference>
<protein>
    <submittedName>
        <fullName evidence="1">Uncharacterized protein</fullName>
    </submittedName>
</protein>
<dbReference type="EMBL" id="SPHZ02000007">
    <property type="protein sequence ID" value="KAF0906423.1"/>
    <property type="molecule type" value="Genomic_DNA"/>
</dbReference>
<dbReference type="Proteomes" id="UP000479710">
    <property type="component" value="Unassembled WGS sequence"/>
</dbReference>
<name>A0A6G1D3X3_9ORYZ</name>